<feature type="compositionally biased region" description="Basic and acidic residues" evidence="1">
    <location>
        <begin position="127"/>
        <end position="138"/>
    </location>
</feature>
<feature type="compositionally biased region" description="Basic and acidic residues" evidence="1">
    <location>
        <begin position="149"/>
        <end position="162"/>
    </location>
</feature>
<feature type="compositionally biased region" description="Acidic residues" evidence="1">
    <location>
        <begin position="75"/>
        <end position="95"/>
    </location>
</feature>
<accession>A0A0A9CVY9</accession>
<feature type="region of interest" description="Disordered" evidence="1">
    <location>
        <begin position="56"/>
        <end position="186"/>
    </location>
</feature>
<dbReference type="EMBL" id="GBRH01217381">
    <property type="protein sequence ID" value="JAD80514.1"/>
    <property type="molecule type" value="Transcribed_RNA"/>
</dbReference>
<feature type="compositionally biased region" description="Acidic residues" evidence="1">
    <location>
        <begin position="139"/>
        <end position="148"/>
    </location>
</feature>
<feature type="compositionally biased region" description="Acidic residues" evidence="1">
    <location>
        <begin position="106"/>
        <end position="126"/>
    </location>
</feature>
<organism evidence="2">
    <name type="scientific">Arundo donax</name>
    <name type="common">Giant reed</name>
    <name type="synonym">Donax arundinaceus</name>
    <dbReference type="NCBI Taxonomy" id="35708"/>
    <lineage>
        <taxon>Eukaryota</taxon>
        <taxon>Viridiplantae</taxon>
        <taxon>Streptophyta</taxon>
        <taxon>Embryophyta</taxon>
        <taxon>Tracheophyta</taxon>
        <taxon>Spermatophyta</taxon>
        <taxon>Magnoliopsida</taxon>
        <taxon>Liliopsida</taxon>
        <taxon>Poales</taxon>
        <taxon>Poaceae</taxon>
        <taxon>PACMAD clade</taxon>
        <taxon>Arundinoideae</taxon>
        <taxon>Arundineae</taxon>
        <taxon>Arundo</taxon>
    </lineage>
</organism>
<reference evidence="2" key="1">
    <citation type="submission" date="2014-09" db="EMBL/GenBank/DDBJ databases">
        <authorList>
            <person name="Magalhaes I.L.F."/>
            <person name="Oliveira U."/>
            <person name="Santos F.R."/>
            <person name="Vidigal T.H.D.A."/>
            <person name="Brescovit A.D."/>
            <person name="Santos A.J."/>
        </authorList>
    </citation>
    <scope>NUCLEOTIDE SEQUENCE</scope>
    <source>
        <tissue evidence="2">Shoot tissue taken approximately 20 cm above the soil surface</tissue>
    </source>
</reference>
<name>A0A0A9CVY9_ARUDO</name>
<evidence type="ECO:0000313" key="2">
    <source>
        <dbReference type="EMBL" id="JAD80514.1"/>
    </source>
</evidence>
<protein>
    <submittedName>
        <fullName evidence="2">NRPA1</fullName>
    </submittedName>
</protein>
<proteinExistence type="predicted"/>
<reference evidence="2" key="2">
    <citation type="journal article" date="2015" name="Data Brief">
        <title>Shoot transcriptome of the giant reed, Arundo donax.</title>
        <authorList>
            <person name="Barrero R.A."/>
            <person name="Guerrero F.D."/>
            <person name="Moolhuijzen P."/>
            <person name="Goolsby J.A."/>
            <person name="Tidwell J."/>
            <person name="Bellgard S.E."/>
            <person name="Bellgard M.I."/>
        </authorList>
    </citation>
    <scope>NUCLEOTIDE SEQUENCE</scope>
    <source>
        <tissue evidence="2">Shoot tissue taken approximately 20 cm above the soil surface</tissue>
    </source>
</reference>
<feature type="compositionally biased region" description="Basic and acidic residues" evidence="1">
    <location>
        <begin position="96"/>
        <end position="105"/>
    </location>
</feature>
<sequence>MKLYPRERYPPHSDLTVDECMPTLRTVFVDAMEHAIGKHLDLLYKVNQIRAVKVKDTDDLLSDEVNESESRPADGEDTGLSDGDDENDNDDDLGTDAEKRKRQEKDEMEYDDGSENEEGTDSESEEETKVKPQSKDDPIESDEDPQEADEGHNISKSEKASVDDVPYSARKGKNQKISMKELNSKR</sequence>
<dbReference type="AlphaFoldDB" id="A0A0A9CVY9"/>
<dbReference type="Gene3D" id="3.30.70.2850">
    <property type="match status" value="1"/>
</dbReference>
<evidence type="ECO:0000256" key="1">
    <source>
        <dbReference type="SAM" id="MobiDB-lite"/>
    </source>
</evidence>